<keyword evidence="2" id="KW-1185">Reference proteome</keyword>
<accession>A0A9W9KCG8</accession>
<dbReference type="Proteomes" id="UP001149165">
    <property type="component" value="Unassembled WGS sequence"/>
</dbReference>
<dbReference type="EMBL" id="JAPQKH010000004">
    <property type="protein sequence ID" value="KAJ5101219.1"/>
    <property type="molecule type" value="Genomic_DNA"/>
</dbReference>
<dbReference type="InterPro" id="IPR029058">
    <property type="entry name" value="AB_hydrolase_fold"/>
</dbReference>
<sequence>MFSMRLAPDYGNEADNLAGLEMNHNEETGEWEITVPLPSGTWLYAYYPDCTTGNWRTCDVAMVDPSNLPIEAFPGDQLLSAIQLPFDGKFQVVDYDWQLPLGDVSRRGNVSFHQYSSPGSTYPYPSQYSSKRILHFEVDLLIIHTTLVDVHDVGVYLPFEYGMIPNKKYPVLYLSNGGQGSDSDWFQQAQIHNIVDRLIDAGELEPTILITPSWYDLGFTLQDYQTNATLQAEYLDVVGYSRFFNKVRENFFSYLIPWVNENYNIRNSSSSRAFGGLALGGTLTLAMLFNATDYFSSYCIMSPTPAPFAEDPQYNSSIRPGLRDVGILTGAGFYDTTFNAARDWEATLAAENVTYLSHYSMSGAHQWSTWQEIIYIYLRDALWKTVPYGRKTSLDGINPPRDSFPYSR</sequence>
<comment type="caution">
    <text evidence="1">The sequence shown here is derived from an EMBL/GenBank/DDBJ whole genome shotgun (WGS) entry which is preliminary data.</text>
</comment>
<gene>
    <name evidence="1" type="ORF">N7456_007271</name>
</gene>
<organism evidence="1 2">
    <name type="scientific">Penicillium angulare</name>
    <dbReference type="NCBI Taxonomy" id="116970"/>
    <lineage>
        <taxon>Eukaryota</taxon>
        <taxon>Fungi</taxon>
        <taxon>Dikarya</taxon>
        <taxon>Ascomycota</taxon>
        <taxon>Pezizomycotina</taxon>
        <taxon>Eurotiomycetes</taxon>
        <taxon>Eurotiomycetidae</taxon>
        <taxon>Eurotiales</taxon>
        <taxon>Aspergillaceae</taxon>
        <taxon>Penicillium</taxon>
    </lineage>
</organism>
<dbReference type="Pfam" id="PF00756">
    <property type="entry name" value="Esterase"/>
    <property type="match status" value="1"/>
</dbReference>
<dbReference type="SUPFAM" id="SSF53474">
    <property type="entry name" value="alpha/beta-Hydrolases"/>
    <property type="match status" value="1"/>
</dbReference>
<reference evidence="1" key="2">
    <citation type="journal article" date="2023" name="IMA Fungus">
        <title>Comparative genomic study of the Penicillium genus elucidates a diverse pangenome and 15 lateral gene transfer events.</title>
        <authorList>
            <person name="Petersen C."/>
            <person name="Sorensen T."/>
            <person name="Nielsen M.R."/>
            <person name="Sondergaard T.E."/>
            <person name="Sorensen J.L."/>
            <person name="Fitzpatrick D.A."/>
            <person name="Frisvad J.C."/>
            <person name="Nielsen K.L."/>
        </authorList>
    </citation>
    <scope>NUCLEOTIDE SEQUENCE</scope>
    <source>
        <strain evidence="1">IBT 30069</strain>
    </source>
</reference>
<protein>
    <recommendedName>
        <fullName evidence="3">Esterase</fullName>
    </recommendedName>
</protein>
<dbReference type="PANTHER" id="PTHR48098">
    <property type="entry name" value="ENTEROCHELIN ESTERASE-RELATED"/>
    <property type="match status" value="1"/>
</dbReference>
<dbReference type="InterPro" id="IPR050583">
    <property type="entry name" value="Mycobacterial_A85_antigen"/>
</dbReference>
<dbReference type="OrthoDB" id="2112891at2759"/>
<dbReference type="GO" id="GO:0017000">
    <property type="term" value="P:antibiotic biosynthetic process"/>
    <property type="evidence" value="ECO:0007669"/>
    <property type="project" value="UniProtKB-ARBA"/>
</dbReference>
<dbReference type="Gene3D" id="3.40.50.1820">
    <property type="entry name" value="alpha/beta hydrolase"/>
    <property type="match status" value="1"/>
</dbReference>
<dbReference type="GO" id="GO:0072330">
    <property type="term" value="P:monocarboxylic acid biosynthetic process"/>
    <property type="evidence" value="ECO:0007669"/>
    <property type="project" value="UniProtKB-ARBA"/>
</dbReference>
<dbReference type="InterPro" id="IPR000801">
    <property type="entry name" value="Esterase-like"/>
</dbReference>
<name>A0A9W9KCG8_9EURO</name>
<evidence type="ECO:0000313" key="1">
    <source>
        <dbReference type="EMBL" id="KAJ5101219.1"/>
    </source>
</evidence>
<proteinExistence type="predicted"/>
<reference evidence="1" key="1">
    <citation type="submission" date="2022-11" db="EMBL/GenBank/DDBJ databases">
        <authorList>
            <person name="Petersen C."/>
        </authorList>
    </citation>
    <scope>NUCLEOTIDE SEQUENCE</scope>
    <source>
        <strain evidence="1">IBT 30069</strain>
    </source>
</reference>
<evidence type="ECO:0008006" key="3">
    <source>
        <dbReference type="Google" id="ProtNLM"/>
    </source>
</evidence>
<dbReference type="AlphaFoldDB" id="A0A9W9KCG8"/>
<evidence type="ECO:0000313" key="2">
    <source>
        <dbReference type="Proteomes" id="UP001149165"/>
    </source>
</evidence>